<name>A0A193LKU3_9GAMM</name>
<evidence type="ECO:0000256" key="7">
    <source>
        <dbReference type="ARBA" id="ARBA00023098"/>
    </source>
</evidence>
<keyword evidence="9" id="KW-0511">Multifunctional enzyme</keyword>
<evidence type="ECO:0000256" key="6">
    <source>
        <dbReference type="ARBA" id="ARBA00023027"/>
    </source>
</evidence>
<dbReference type="GO" id="GO:0016509">
    <property type="term" value="F:long-chain (3S)-3-hydroxyacyl-CoA dehydrogenase (NAD+) activity"/>
    <property type="evidence" value="ECO:0007669"/>
    <property type="project" value="TreeGrafter"/>
</dbReference>
<proteinExistence type="inferred from homology"/>
<dbReference type="InterPro" id="IPR006108">
    <property type="entry name" value="3HC_DH_C"/>
</dbReference>
<keyword evidence="4" id="KW-0442">Lipid degradation</keyword>
<evidence type="ECO:0000256" key="4">
    <source>
        <dbReference type="ARBA" id="ARBA00022963"/>
    </source>
</evidence>
<dbReference type="InterPro" id="IPR006176">
    <property type="entry name" value="3-OHacyl-CoA_DH_NAD-bd"/>
</dbReference>
<keyword evidence="3" id="KW-0276">Fatty acid metabolism</keyword>
<comment type="catalytic activity">
    <reaction evidence="10">
        <text>a (3S)-3-hydroxyacyl-CoA + NAD(+) = a 3-oxoacyl-CoA + NADH + H(+)</text>
        <dbReference type="Rhea" id="RHEA:22432"/>
        <dbReference type="ChEBI" id="CHEBI:15378"/>
        <dbReference type="ChEBI" id="CHEBI:57318"/>
        <dbReference type="ChEBI" id="CHEBI:57540"/>
        <dbReference type="ChEBI" id="CHEBI:57945"/>
        <dbReference type="ChEBI" id="CHEBI:90726"/>
        <dbReference type="EC" id="1.1.1.35"/>
    </reaction>
</comment>
<dbReference type="InterPro" id="IPR008927">
    <property type="entry name" value="6-PGluconate_DH-like_C_sf"/>
</dbReference>
<feature type="domain" description="3-hydroxyacyl-CoA dehydrogenase NAD binding" evidence="12">
    <location>
        <begin position="318"/>
        <end position="496"/>
    </location>
</feature>
<comment type="similarity">
    <text evidence="2">In the central section; belongs to the 3-hydroxyacyl-CoA dehydrogenase family.</text>
</comment>
<dbReference type="Gene3D" id="1.10.1040.50">
    <property type="match status" value="1"/>
</dbReference>
<feature type="domain" description="3-hydroxyacyl-CoA dehydrogenase C-terminal" evidence="11">
    <location>
        <begin position="499"/>
        <end position="596"/>
    </location>
</feature>
<dbReference type="Gene3D" id="3.90.226.10">
    <property type="entry name" value="2-enoyl-CoA Hydratase, Chain A, domain 1"/>
    <property type="match status" value="1"/>
</dbReference>
<dbReference type="InterPro" id="IPR001753">
    <property type="entry name" value="Enoyl-CoA_hydra/iso"/>
</dbReference>
<evidence type="ECO:0000256" key="9">
    <source>
        <dbReference type="ARBA" id="ARBA00023268"/>
    </source>
</evidence>
<dbReference type="InterPro" id="IPR029045">
    <property type="entry name" value="ClpP/crotonase-like_dom_sf"/>
</dbReference>
<gene>
    <name evidence="13" type="ORF">BA177_11755</name>
</gene>
<keyword evidence="7" id="KW-0443">Lipid metabolism</keyword>
<dbReference type="FunFam" id="3.40.50.720:FF:000009">
    <property type="entry name" value="Fatty oxidation complex, alpha subunit"/>
    <property type="match status" value="1"/>
</dbReference>
<keyword evidence="14" id="KW-1185">Reference proteome</keyword>
<evidence type="ECO:0000256" key="10">
    <source>
        <dbReference type="ARBA" id="ARBA00049556"/>
    </source>
</evidence>
<evidence type="ECO:0000313" key="14">
    <source>
        <dbReference type="Proteomes" id="UP000092695"/>
    </source>
</evidence>
<reference evidence="13 14" key="1">
    <citation type="submission" date="2016-06" db="EMBL/GenBank/DDBJ databases">
        <title>Complete genome sequence of a deep-branching marine Gamma Proteobacterium Woeseia oceani type strain XK5.</title>
        <authorList>
            <person name="Mu D."/>
            <person name="Du Z."/>
        </authorList>
    </citation>
    <scope>NUCLEOTIDE SEQUENCE [LARGE SCALE GENOMIC DNA]</scope>
    <source>
        <strain evidence="13 14">XK5</strain>
    </source>
</reference>
<dbReference type="UniPathway" id="UPA00659"/>
<dbReference type="STRING" id="1548547.BA177_11755"/>
<dbReference type="OrthoDB" id="5389341at2"/>
<evidence type="ECO:0000259" key="12">
    <source>
        <dbReference type="Pfam" id="PF02737"/>
    </source>
</evidence>
<protein>
    <submittedName>
        <fullName evidence="13">3-hydroxyacyl-CoA dehydrogenase</fullName>
    </submittedName>
</protein>
<dbReference type="InterPro" id="IPR036291">
    <property type="entry name" value="NAD(P)-bd_dom_sf"/>
</dbReference>
<dbReference type="SUPFAM" id="SSF48179">
    <property type="entry name" value="6-phosphogluconate dehydrogenase C-terminal domain-like"/>
    <property type="match status" value="2"/>
</dbReference>
<dbReference type="Gene3D" id="3.40.50.720">
    <property type="entry name" value="NAD(P)-binding Rossmann-like Domain"/>
    <property type="match status" value="1"/>
</dbReference>
<sequence length="724" mass="77894">MTTINWQLDDDGVVLLTIDVAGRSMNVMTPEFLKDIATAAERIANDPDVKGAVITSGKDAFLVGADLHELVNAYSPQADVHKLYSWCSNLQQALRAVETCGKPVAAAINGTALGGGLEVALACHYRVVADQPRTKLGLPEVQVGLLPGGGGTQRLPRMIGIEPALQLITQGKHLSPAESLAAGVVNELVAAGNEVAAARRWVLQEGVALQPWDKKGFKVPGGAGLMHPGAVQTFMVGSALLQKMTRHNYPAPLAIMSAVYEGTVLPIDKALEVETKYFVSLLMNPVSRNMMRTLFVNKGAADKLVRRPAAPPRRQVSKLGVLGAGMMGAGIAYVSAKAGIEVVLLDTTNEKADKGKDYSRSLIKKQLEHGRVDHKTAEALLDRIHTGTDFSLLSNCELVIEAVFEDRDVKAEVTKRAEAVMADDAIFASNTSTLPITGLAEAATRADQFIGIHFFSPVDKMPLVEVIVGEKTSDIAIAQALDYIQQIRKTPIVVNDSRGFYTSRVFSVYTREGIAMLAEGISPALIENVARNAGMPVGPLAVTDEVSLELSYHVGQQSQKDLGEAYVASPADEVIRKFAIDLDRKGKRFGKGFYEYPEDGKKYLWPGLAEHFPPASVQPGAEEVRSRLLYAQALETVRCLDEKVVTHPADADIGSVFGWGFPAWTGGTLSYIETVGLKAFVARADQLADVYGVRFSVPASLRSMAEKGELFYPSDDVNAGRNAA</sequence>
<dbReference type="KEGG" id="woc:BA177_11755"/>
<evidence type="ECO:0000256" key="8">
    <source>
        <dbReference type="ARBA" id="ARBA00023239"/>
    </source>
</evidence>
<dbReference type="CDD" id="cd06558">
    <property type="entry name" value="crotonase-like"/>
    <property type="match status" value="1"/>
</dbReference>
<keyword evidence="5" id="KW-0560">Oxidoreductase</keyword>
<accession>A0A193LKU3</accession>
<dbReference type="PANTHER" id="PTHR43612:SF3">
    <property type="entry name" value="TRIFUNCTIONAL ENZYME SUBUNIT ALPHA, MITOCHONDRIAL"/>
    <property type="match status" value="1"/>
</dbReference>
<dbReference type="Pfam" id="PF00378">
    <property type="entry name" value="ECH_1"/>
    <property type="match status" value="1"/>
</dbReference>
<dbReference type="SUPFAM" id="SSF52096">
    <property type="entry name" value="ClpP/crotonase"/>
    <property type="match status" value="1"/>
</dbReference>
<evidence type="ECO:0000256" key="3">
    <source>
        <dbReference type="ARBA" id="ARBA00022832"/>
    </source>
</evidence>
<dbReference type="PANTHER" id="PTHR43612">
    <property type="entry name" value="TRIFUNCTIONAL ENZYME SUBUNIT ALPHA"/>
    <property type="match status" value="1"/>
</dbReference>
<evidence type="ECO:0000256" key="1">
    <source>
        <dbReference type="ARBA" id="ARBA00005005"/>
    </source>
</evidence>
<dbReference type="GO" id="GO:0006635">
    <property type="term" value="P:fatty acid beta-oxidation"/>
    <property type="evidence" value="ECO:0007669"/>
    <property type="project" value="UniProtKB-UniPathway"/>
</dbReference>
<keyword evidence="6" id="KW-0520">NAD</keyword>
<evidence type="ECO:0000313" key="13">
    <source>
        <dbReference type="EMBL" id="ANO53190.1"/>
    </source>
</evidence>
<organism evidence="13 14">
    <name type="scientific">Woeseia oceani</name>
    <dbReference type="NCBI Taxonomy" id="1548547"/>
    <lineage>
        <taxon>Bacteria</taxon>
        <taxon>Pseudomonadati</taxon>
        <taxon>Pseudomonadota</taxon>
        <taxon>Gammaproteobacteria</taxon>
        <taxon>Woeseiales</taxon>
        <taxon>Woeseiaceae</taxon>
        <taxon>Woeseia</taxon>
    </lineage>
</organism>
<dbReference type="GO" id="GO:0004300">
    <property type="term" value="F:enoyl-CoA hydratase activity"/>
    <property type="evidence" value="ECO:0007669"/>
    <property type="project" value="TreeGrafter"/>
</dbReference>
<evidence type="ECO:0000256" key="5">
    <source>
        <dbReference type="ARBA" id="ARBA00023002"/>
    </source>
</evidence>
<dbReference type="Pfam" id="PF02737">
    <property type="entry name" value="3HCDH_N"/>
    <property type="match status" value="1"/>
</dbReference>
<dbReference type="RefSeq" id="WP_068619279.1">
    <property type="nucleotide sequence ID" value="NZ_CP016268.1"/>
</dbReference>
<dbReference type="AlphaFoldDB" id="A0A193LKU3"/>
<dbReference type="Pfam" id="PF00725">
    <property type="entry name" value="3HCDH"/>
    <property type="match status" value="1"/>
</dbReference>
<dbReference type="InterPro" id="IPR050136">
    <property type="entry name" value="FA_oxidation_alpha_subunit"/>
</dbReference>
<dbReference type="EMBL" id="CP016268">
    <property type="protein sequence ID" value="ANO53190.1"/>
    <property type="molecule type" value="Genomic_DNA"/>
</dbReference>
<dbReference type="GO" id="GO:0070403">
    <property type="term" value="F:NAD+ binding"/>
    <property type="evidence" value="ECO:0007669"/>
    <property type="project" value="InterPro"/>
</dbReference>
<comment type="pathway">
    <text evidence="1">Lipid metabolism; fatty acid beta-oxidation.</text>
</comment>
<evidence type="ECO:0000256" key="2">
    <source>
        <dbReference type="ARBA" id="ARBA00007005"/>
    </source>
</evidence>
<evidence type="ECO:0000259" key="11">
    <source>
        <dbReference type="Pfam" id="PF00725"/>
    </source>
</evidence>
<keyword evidence="8" id="KW-0456">Lyase</keyword>
<dbReference type="SUPFAM" id="SSF51735">
    <property type="entry name" value="NAD(P)-binding Rossmann-fold domains"/>
    <property type="match status" value="1"/>
</dbReference>
<dbReference type="Proteomes" id="UP000092695">
    <property type="component" value="Chromosome"/>
</dbReference>